<dbReference type="GO" id="GO:0005829">
    <property type="term" value="C:cytosol"/>
    <property type="evidence" value="ECO:0007669"/>
    <property type="project" value="TreeGrafter"/>
</dbReference>
<dbReference type="SUPFAM" id="SSF51206">
    <property type="entry name" value="cAMP-binding domain-like"/>
    <property type="match status" value="1"/>
</dbReference>
<keyword evidence="3" id="KW-0804">Transcription</keyword>
<feature type="domain" description="Cyclic nucleotide-binding" evidence="4">
    <location>
        <begin position="29"/>
        <end position="142"/>
    </location>
</feature>
<dbReference type="SMART" id="SM00100">
    <property type="entry name" value="cNMP"/>
    <property type="match status" value="1"/>
</dbReference>
<dbReference type="Proteomes" id="UP000198662">
    <property type="component" value="Unassembled WGS sequence"/>
</dbReference>
<dbReference type="SUPFAM" id="SSF46785">
    <property type="entry name" value="Winged helix' DNA-binding domain"/>
    <property type="match status" value="1"/>
</dbReference>
<keyword evidence="7" id="KW-1185">Reference proteome</keyword>
<dbReference type="GO" id="GO:0003700">
    <property type="term" value="F:DNA-binding transcription factor activity"/>
    <property type="evidence" value="ECO:0007669"/>
    <property type="project" value="TreeGrafter"/>
</dbReference>
<keyword evidence="6" id="KW-0418">Kinase</keyword>
<dbReference type="InterPro" id="IPR036388">
    <property type="entry name" value="WH-like_DNA-bd_sf"/>
</dbReference>
<name>A0A1G9MNI4_9ACTN</name>
<sequence length="240" mass="26233">MFSSNPAGKCRNTLNCMDLATDSRREPLIDESDFDSLGPGVHRLSYPSRTLLVRDGDRTDFVLFIIEGYAKSVSHDPECILGIHRPGRLVGELAALTRRPRSADLVALTDIEALFIPADTFSKLITDGGPLALAVAERLAERVQELGARVESITSAEQRLARAVIELARSGIGTERDDGLHLTGFNQRDLASLAGISRESVSAILRPLKRRNAVSIGRQRITIHDLAPFEAIAQRNDKAL</sequence>
<evidence type="ECO:0000259" key="4">
    <source>
        <dbReference type="PROSITE" id="PS50042"/>
    </source>
</evidence>
<dbReference type="SMART" id="SM00419">
    <property type="entry name" value="HTH_CRP"/>
    <property type="match status" value="1"/>
</dbReference>
<evidence type="ECO:0000313" key="6">
    <source>
        <dbReference type="EMBL" id="SDL75581.1"/>
    </source>
</evidence>
<dbReference type="PROSITE" id="PS51063">
    <property type="entry name" value="HTH_CRP_2"/>
    <property type="match status" value="1"/>
</dbReference>
<dbReference type="InterPro" id="IPR036390">
    <property type="entry name" value="WH_DNA-bd_sf"/>
</dbReference>
<protein>
    <submittedName>
        <fullName evidence="6">cAMP-binding domain of CRP or a regulatory subunit of cAMP-dependent protein kinases</fullName>
    </submittedName>
</protein>
<evidence type="ECO:0000256" key="3">
    <source>
        <dbReference type="ARBA" id="ARBA00023163"/>
    </source>
</evidence>
<dbReference type="CDD" id="cd00038">
    <property type="entry name" value="CAP_ED"/>
    <property type="match status" value="1"/>
</dbReference>
<keyword evidence="6" id="KW-0808">Transferase</keyword>
<dbReference type="STRING" id="380244.SAMN05216298_5075"/>
<keyword evidence="2" id="KW-0238">DNA-binding</keyword>
<dbReference type="InterPro" id="IPR012318">
    <property type="entry name" value="HTH_CRP"/>
</dbReference>
<dbReference type="Pfam" id="PF13545">
    <property type="entry name" value="HTH_Crp_2"/>
    <property type="match status" value="1"/>
</dbReference>
<dbReference type="InterPro" id="IPR014710">
    <property type="entry name" value="RmlC-like_jellyroll"/>
</dbReference>
<evidence type="ECO:0000256" key="1">
    <source>
        <dbReference type="ARBA" id="ARBA00023015"/>
    </source>
</evidence>
<dbReference type="PANTHER" id="PTHR24567">
    <property type="entry name" value="CRP FAMILY TRANSCRIPTIONAL REGULATORY PROTEIN"/>
    <property type="match status" value="1"/>
</dbReference>
<evidence type="ECO:0000256" key="2">
    <source>
        <dbReference type="ARBA" id="ARBA00023125"/>
    </source>
</evidence>
<dbReference type="InterPro" id="IPR050397">
    <property type="entry name" value="Env_Response_Regulators"/>
</dbReference>
<keyword evidence="1" id="KW-0805">Transcription regulation</keyword>
<accession>A0A1G9MNI4</accession>
<organism evidence="6 7">
    <name type="scientific">Glycomyces sambucus</name>
    <dbReference type="NCBI Taxonomy" id="380244"/>
    <lineage>
        <taxon>Bacteria</taxon>
        <taxon>Bacillati</taxon>
        <taxon>Actinomycetota</taxon>
        <taxon>Actinomycetes</taxon>
        <taxon>Glycomycetales</taxon>
        <taxon>Glycomycetaceae</taxon>
        <taxon>Glycomyces</taxon>
    </lineage>
</organism>
<dbReference type="Gene3D" id="1.10.10.10">
    <property type="entry name" value="Winged helix-like DNA-binding domain superfamily/Winged helix DNA-binding domain"/>
    <property type="match status" value="1"/>
</dbReference>
<dbReference type="InterPro" id="IPR000595">
    <property type="entry name" value="cNMP-bd_dom"/>
</dbReference>
<dbReference type="AlphaFoldDB" id="A0A1G9MNI4"/>
<dbReference type="GO" id="GO:0016301">
    <property type="term" value="F:kinase activity"/>
    <property type="evidence" value="ECO:0007669"/>
    <property type="project" value="UniProtKB-KW"/>
</dbReference>
<dbReference type="PROSITE" id="PS50042">
    <property type="entry name" value="CNMP_BINDING_3"/>
    <property type="match status" value="1"/>
</dbReference>
<dbReference type="Gene3D" id="2.60.120.10">
    <property type="entry name" value="Jelly Rolls"/>
    <property type="match status" value="1"/>
</dbReference>
<evidence type="ECO:0000313" key="7">
    <source>
        <dbReference type="Proteomes" id="UP000198662"/>
    </source>
</evidence>
<dbReference type="Pfam" id="PF00027">
    <property type="entry name" value="cNMP_binding"/>
    <property type="match status" value="1"/>
</dbReference>
<dbReference type="EMBL" id="FNGF01000009">
    <property type="protein sequence ID" value="SDL75581.1"/>
    <property type="molecule type" value="Genomic_DNA"/>
</dbReference>
<reference evidence="7" key="1">
    <citation type="submission" date="2016-10" db="EMBL/GenBank/DDBJ databases">
        <authorList>
            <person name="Varghese N."/>
            <person name="Submissions S."/>
        </authorList>
    </citation>
    <scope>NUCLEOTIDE SEQUENCE [LARGE SCALE GENOMIC DNA]</scope>
    <source>
        <strain evidence="7">CGMCC 4.3147</strain>
    </source>
</reference>
<dbReference type="PANTHER" id="PTHR24567:SF68">
    <property type="entry name" value="DNA-BINDING TRANSCRIPTIONAL DUAL REGULATOR CRP"/>
    <property type="match status" value="1"/>
</dbReference>
<dbReference type="GO" id="GO:0003677">
    <property type="term" value="F:DNA binding"/>
    <property type="evidence" value="ECO:0007669"/>
    <property type="project" value="UniProtKB-KW"/>
</dbReference>
<proteinExistence type="predicted"/>
<dbReference type="InterPro" id="IPR018490">
    <property type="entry name" value="cNMP-bd_dom_sf"/>
</dbReference>
<dbReference type="OrthoDB" id="41390at2"/>
<evidence type="ECO:0000259" key="5">
    <source>
        <dbReference type="PROSITE" id="PS51063"/>
    </source>
</evidence>
<feature type="domain" description="HTH crp-type" evidence="5">
    <location>
        <begin position="154"/>
        <end position="227"/>
    </location>
</feature>
<gene>
    <name evidence="6" type="ORF">SAMN05216298_5075</name>
</gene>